<proteinExistence type="predicted"/>
<accession>A0A660E441</accession>
<keyword evidence="1" id="KW-0472">Membrane</keyword>
<dbReference type="AlphaFoldDB" id="A0A660E441"/>
<dbReference type="Proteomes" id="UP000289996">
    <property type="component" value="Unassembled WGS sequence"/>
</dbReference>
<evidence type="ECO:0000256" key="1">
    <source>
        <dbReference type="SAM" id="Phobius"/>
    </source>
</evidence>
<feature type="transmembrane region" description="Helical" evidence="1">
    <location>
        <begin position="12"/>
        <end position="32"/>
    </location>
</feature>
<organism evidence="2 3">
    <name type="scientific">Lactiplantibacillus mudanjiangensis</name>
    <dbReference type="NCBI Taxonomy" id="1296538"/>
    <lineage>
        <taxon>Bacteria</taxon>
        <taxon>Bacillati</taxon>
        <taxon>Bacillota</taxon>
        <taxon>Bacilli</taxon>
        <taxon>Lactobacillales</taxon>
        <taxon>Lactobacillaceae</taxon>
        <taxon>Lactiplantibacillus</taxon>
    </lineage>
</organism>
<gene>
    <name evidence="2" type="ORF">MUDAN_MDHGFNIF_01721</name>
</gene>
<evidence type="ECO:0000313" key="2">
    <source>
        <dbReference type="EMBL" id="VDG30168.1"/>
    </source>
</evidence>
<keyword evidence="3" id="KW-1185">Reference proteome</keyword>
<evidence type="ECO:0000313" key="3">
    <source>
        <dbReference type="Proteomes" id="UP000289996"/>
    </source>
</evidence>
<keyword evidence="1" id="KW-1133">Transmembrane helix</keyword>
<name>A0A660E441_9LACO</name>
<sequence length="58" mass="6393">MGLLIARFAGYTFATSMLSIVVFILLFVFLGKIFLSDVLGIVALLISFVIVRVTIKIK</sequence>
<protein>
    <submittedName>
        <fullName evidence="2">Uncharacterized protein</fullName>
    </submittedName>
</protein>
<reference evidence="2 3" key="1">
    <citation type="submission" date="2018-11" db="EMBL/GenBank/DDBJ databases">
        <authorList>
            <person name="Wuyts S."/>
        </authorList>
    </citation>
    <scope>NUCLEOTIDE SEQUENCE [LARGE SCALE GENOMIC DNA]</scope>
    <source>
        <strain evidence="2">Lactobacillus mudanjiangensis AMBF249</strain>
    </source>
</reference>
<keyword evidence="1" id="KW-0812">Transmembrane</keyword>
<feature type="transmembrane region" description="Helical" evidence="1">
    <location>
        <begin position="38"/>
        <end position="55"/>
    </location>
</feature>
<dbReference type="EMBL" id="UYIG01000174">
    <property type="protein sequence ID" value="VDG30168.1"/>
    <property type="molecule type" value="Genomic_DNA"/>
</dbReference>